<dbReference type="EMBL" id="CM029051">
    <property type="protein sequence ID" value="KAG2561085.1"/>
    <property type="molecule type" value="Genomic_DNA"/>
</dbReference>
<evidence type="ECO:0000313" key="1">
    <source>
        <dbReference type="EMBL" id="KAG2561085.1"/>
    </source>
</evidence>
<comment type="caution">
    <text evidence="1">The sequence shown here is derived from an EMBL/GenBank/DDBJ whole genome shotgun (WGS) entry which is preliminary data.</text>
</comment>
<name>A0A8T0PJ13_PANVG</name>
<sequence length="54" mass="6058">MLLVVLLVESHKEAAASSKRKEKQGGEKIWALARSIKFLCKSLISGLRLLVYMN</sequence>
<reference evidence="1" key="1">
    <citation type="submission" date="2020-05" db="EMBL/GenBank/DDBJ databases">
        <title>WGS assembly of Panicum virgatum.</title>
        <authorList>
            <person name="Lovell J.T."/>
            <person name="Jenkins J."/>
            <person name="Shu S."/>
            <person name="Juenger T.E."/>
            <person name="Schmutz J."/>
        </authorList>
    </citation>
    <scope>NUCLEOTIDE SEQUENCE</scope>
    <source>
        <strain evidence="1">AP13</strain>
    </source>
</reference>
<protein>
    <submittedName>
        <fullName evidence="1">Uncharacterized protein</fullName>
    </submittedName>
</protein>
<accession>A0A8T0PJ13</accession>
<dbReference type="AlphaFoldDB" id="A0A8T0PJ13"/>
<proteinExistence type="predicted"/>
<organism evidence="1 2">
    <name type="scientific">Panicum virgatum</name>
    <name type="common">Blackwell switchgrass</name>
    <dbReference type="NCBI Taxonomy" id="38727"/>
    <lineage>
        <taxon>Eukaryota</taxon>
        <taxon>Viridiplantae</taxon>
        <taxon>Streptophyta</taxon>
        <taxon>Embryophyta</taxon>
        <taxon>Tracheophyta</taxon>
        <taxon>Spermatophyta</taxon>
        <taxon>Magnoliopsida</taxon>
        <taxon>Liliopsida</taxon>
        <taxon>Poales</taxon>
        <taxon>Poaceae</taxon>
        <taxon>PACMAD clade</taxon>
        <taxon>Panicoideae</taxon>
        <taxon>Panicodae</taxon>
        <taxon>Paniceae</taxon>
        <taxon>Panicinae</taxon>
        <taxon>Panicum</taxon>
        <taxon>Panicum sect. Hiantes</taxon>
    </lineage>
</organism>
<keyword evidence="2" id="KW-1185">Reference proteome</keyword>
<dbReference type="Proteomes" id="UP000823388">
    <property type="component" value="Chromosome 8K"/>
</dbReference>
<evidence type="ECO:0000313" key="2">
    <source>
        <dbReference type="Proteomes" id="UP000823388"/>
    </source>
</evidence>
<gene>
    <name evidence="1" type="ORF">PVAP13_8KG137501</name>
</gene>